<evidence type="ECO:0000256" key="1">
    <source>
        <dbReference type="SAM" id="Phobius"/>
    </source>
</evidence>
<keyword evidence="1" id="KW-0472">Membrane</keyword>
<dbReference type="InterPro" id="IPR015943">
    <property type="entry name" value="WD40/YVTN_repeat-like_dom_sf"/>
</dbReference>
<dbReference type="InterPro" id="IPR043765">
    <property type="entry name" value="DUF5711"/>
</dbReference>
<reference evidence="3" key="1">
    <citation type="submission" date="2005-09" db="EMBL/GenBank/DDBJ databases">
        <title>Complete genome sequence of Clostridium kluyveri and comparative genomics of Clostridia species.</title>
        <authorList>
            <person name="Inui M."/>
            <person name="Nonaka H."/>
            <person name="Shinoda Y."/>
            <person name="Ikenaga Y."/>
            <person name="Abe M."/>
            <person name="Naito K."/>
            <person name="Vertes A.A."/>
            <person name="Yukawa H."/>
        </authorList>
    </citation>
    <scope>NUCLEOTIDE SEQUENCE [LARGE SCALE GENOMIC DNA]</scope>
    <source>
        <strain evidence="3">NBRC 12016</strain>
    </source>
</reference>
<dbReference type="InterPro" id="IPR011048">
    <property type="entry name" value="Haem_d1_sf"/>
</dbReference>
<keyword evidence="1" id="KW-0812">Transmembrane</keyword>
<dbReference type="InterPro" id="IPR051200">
    <property type="entry name" value="Host-pathogen_enzymatic-act"/>
</dbReference>
<dbReference type="InterPro" id="IPR011964">
    <property type="entry name" value="YVTN_b-propeller_repeat"/>
</dbReference>
<name>B9DZT7_CLOK1</name>
<dbReference type="NCBIfam" id="TIGR02276">
    <property type="entry name" value="beta_rpt_yvtn"/>
    <property type="match status" value="1"/>
</dbReference>
<dbReference type="EMBL" id="AP009049">
    <property type="protein sequence ID" value="BAH05762.1"/>
    <property type="molecule type" value="Genomic_DNA"/>
</dbReference>
<dbReference type="Proteomes" id="UP000007969">
    <property type="component" value="Chromosome"/>
</dbReference>
<proteinExistence type="predicted"/>
<evidence type="ECO:0000313" key="2">
    <source>
        <dbReference type="EMBL" id="BAH05762.1"/>
    </source>
</evidence>
<protein>
    <submittedName>
        <fullName evidence="2">Uncharacterized protein</fullName>
    </submittedName>
</protein>
<dbReference type="KEGG" id="ckr:CKR_0711"/>
<dbReference type="PANTHER" id="PTHR47197">
    <property type="entry name" value="PROTEIN NIRF"/>
    <property type="match status" value="1"/>
</dbReference>
<sequence length="255" mass="28885">MVPMLKHKLFRVLFIVVLFILFFSGAFITMEYRARSLAKDANDSRSYYFIIGGKDTIYKMDSITNEIVNEIKVEGSPQDIKVSADGNTLLVVVLNAKDEDDKGYILFYNIKDNKLIRKVQVGKHPYRVVFTPNKKYIMVSNTESNDISLIDSKNYTILQSIEVGREPQGFCMSKDSKYCYVANTGEDTVSILDMTIFKSIKKIRVGRYPTDISINKDNGNVMVTLSKEKSVALINPRTEDIQKVSLNNSPTGICN</sequence>
<accession>B9DZT7</accession>
<organism evidence="2 3">
    <name type="scientific">Clostridium kluyveri (strain NBRC 12016)</name>
    <dbReference type="NCBI Taxonomy" id="583346"/>
    <lineage>
        <taxon>Bacteria</taxon>
        <taxon>Bacillati</taxon>
        <taxon>Bacillota</taxon>
        <taxon>Clostridia</taxon>
        <taxon>Eubacteriales</taxon>
        <taxon>Clostridiaceae</taxon>
        <taxon>Clostridium</taxon>
    </lineage>
</organism>
<feature type="transmembrane region" description="Helical" evidence="1">
    <location>
        <begin position="12"/>
        <end position="30"/>
    </location>
</feature>
<dbReference type="Gene3D" id="2.130.10.10">
    <property type="entry name" value="YVTN repeat-like/Quinoprotein amine dehydrogenase"/>
    <property type="match status" value="1"/>
</dbReference>
<keyword evidence="1" id="KW-1133">Transmembrane helix</keyword>
<dbReference type="AlphaFoldDB" id="B9DZT7"/>
<dbReference type="SUPFAM" id="SSF51004">
    <property type="entry name" value="C-terminal (heme d1) domain of cytochrome cd1-nitrite reductase"/>
    <property type="match status" value="1"/>
</dbReference>
<dbReference type="HOGENOM" id="CLU_1088621_0_0_9"/>
<evidence type="ECO:0000313" key="3">
    <source>
        <dbReference type="Proteomes" id="UP000007969"/>
    </source>
</evidence>
<gene>
    <name evidence="2" type="ordered locus">CKR_0711</name>
</gene>
<dbReference type="PANTHER" id="PTHR47197:SF3">
    <property type="entry name" value="DIHYDRO-HEME D1 DEHYDROGENASE"/>
    <property type="match status" value="1"/>
</dbReference>
<dbReference type="Pfam" id="PF18975">
    <property type="entry name" value="DUF5711"/>
    <property type="match status" value="1"/>
</dbReference>